<name>A0A381WUH5_9ZZZZ</name>
<accession>A0A381WUH5</accession>
<reference evidence="1" key="1">
    <citation type="submission" date="2018-05" db="EMBL/GenBank/DDBJ databases">
        <authorList>
            <person name="Lanie J.A."/>
            <person name="Ng W.-L."/>
            <person name="Kazmierczak K.M."/>
            <person name="Andrzejewski T.M."/>
            <person name="Davidsen T.M."/>
            <person name="Wayne K.J."/>
            <person name="Tettelin H."/>
            <person name="Glass J.I."/>
            <person name="Rusch D."/>
            <person name="Podicherti R."/>
            <person name="Tsui H.-C.T."/>
            <person name="Winkler M.E."/>
        </authorList>
    </citation>
    <scope>NUCLEOTIDE SEQUENCE</scope>
</reference>
<feature type="non-terminal residue" evidence="1">
    <location>
        <position position="28"/>
    </location>
</feature>
<dbReference type="AlphaFoldDB" id="A0A381WUH5"/>
<evidence type="ECO:0000313" key="1">
    <source>
        <dbReference type="EMBL" id="SVA55941.1"/>
    </source>
</evidence>
<gene>
    <name evidence="1" type="ORF">METZ01_LOCUS108795</name>
</gene>
<dbReference type="EMBL" id="UINC01012869">
    <property type="protein sequence ID" value="SVA55941.1"/>
    <property type="molecule type" value="Genomic_DNA"/>
</dbReference>
<proteinExistence type="predicted"/>
<sequence length="28" mass="3420">MELVHDELIDIRKKRHEDFHKDESIQTG</sequence>
<protein>
    <submittedName>
        <fullName evidence="1">Uncharacterized protein</fullName>
    </submittedName>
</protein>
<organism evidence="1">
    <name type="scientific">marine metagenome</name>
    <dbReference type="NCBI Taxonomy" id="408172"/>
    <lineage>
        <taxon>unclassified sequences</taxon>
        <taxon>metagenomes</taxon>
        <taxon>ecological metagenomes</taxon>
    </lineage>
</organism>